<dbReference type="GO" id="GO:1903785">
    <property type="term" value="P:L-valine transmembrane transport"/>
    <property type="evidence" value="ECO:0007669"/>
    <property type="project" value="TreeGrafter"/>
</dbReference>
<dbReference type="OrthoDB" id="9179311at2"/>
<dbReference type="PANTHER" id="PTHR34979:SF1">
    <property type="entry name" value="INNER MEMBRANE PROTEIN YGAZ"/>
    <property type="match status" value="1"/>
</dbReference>
<dbReference type="RefSeq" id="WP_137733689.1">
    <property type="nucleotide sequence ID" value="NZ_BJCL01000007.1"/>
</dbReference>
<evidence type="ECO:0000313" key="10">
    <source>
        <dbReference type="Proteomes" id="UP000301751"/>
    </source>
</evidence>
<comment type="similarity">
    <text evidence="2">Belongs to the AzlC family.</text>
</comment>
<keyword evidence="3" id="KW-0813">Transport</keyword>
<keyword evidence="7 8" id="KW-0472">Membrane</keyword>
<evidence type="ECO:0000256" key="4">
    <source>
        <dbReference type="ARBA" id="ARBA00022475"/>
    </source>
</evidence>
<sequence length="243" mass="26111">MNSLRDRARTLVRHPEFARGAREMVGVALGIGAWGLVTGMAMVKGGLEPWAAVLMSVTVFAGTAQLAVAPLMASGAPIWVVWATALCLNLRFVIFSTQWRPYLRHTPLKRRALMSYFTADLNYVLFMRRFPEPKPAPEQIPYFWGGVLVNAGSWHVMSLLGITLGHHIPPEWGLGFAGTVALLAMTYSMLADRATWLPALVAGAAAVAAYALPLKLNMLVAIAAAVAVGTIIDHARPAPGAAK</sequence>
<keyword evidence="5 8" id="KW-0812">Transmembrane</keyword>
<evidence type="ECO:0000256" key="3">
    <source>
        <dbReference type="ARBA" id="ARBA00022448"/>
    </source>
</evidence>
<dbReference type="Proteomes" id="UP000301751">
    <property type="component" value="Unassembled WGS sequence"/>
</dbReference>
<dbReference type="EMBL" id="BJCL01000007">
    <property type="protein sequence ID" value="GCL63955.1"/>
    <property type="molecule type" value="Genomic_DNA"/>
</dbReference>
<keyword evidence="6 8" id="KW-1133">Transmembrane helix</keyword>
<organism evidence="9 10">
    <name type="scientific">Pseudaquabacterium pictum</name>
    <dbReference type="NCBI Taxonomy" id="2315236"/>
    <lineage>
        <taxon>Bacteria</taxon>
        <taxon>Pseudomonadati</taxon>
        <taxon>Pseudomonadota</taxon>
        <taxon>Betaproteobacteria</taxon>
        <taxon>Burkholderiales</taxon>
        <taxon>Sphaerotilaceae</taxon>
        <taxon>Pseudaquabacterium</taxon>
    </lineage>
</organism>
<comment type="caution">
    <text evidence="9">The sequence shown here is derived from an EMBL/GenBank/DDBJ whole genome shotgun (WGS) entry which is preliminary data.</text>
</comment>
<evidence type="ECO:0000256" key="6">
    <source>
        <dbReference type="ARBA" id="ARBA00022989"/>
    </source>
</evidence>
<proteinExistence type="inferred from homology"/>
<dbReference type="InterPro" id="IPR011606">
    <property type="entry name" value="Brnchd-chn_aa_trnsp_permease"/>
</dbReference>
<feature type="transmembrane region" description="Helical" evidence="8">
    <location>
        <begin position="24"/>
        <end position="43"/>
    </location>
</feature>
<reference evidence="10" key="1">
    <citation type="submission" date="2019-03" db="EMBL/GenBank/DDBJ databases">
        <title>Aquabacterium pictum sp.nov., the first bacteriochlorophyll a-containing freshwater bacterium in the genus Aquabacterium of the class Betaproteobacteria.</title>
        <authorList>
            <person name="Hirose S."/>
            <person name="Tank M."/>
            <person name="Hara E."/>
            <person name="Tamaki H."/>
            <person name="Takaichi S."/>
            <person name="Haruta S."/>
            <person name="Hanada S."/>
        </authorList>
    </citation>
    <scope>NUCLEOTIDE SEQUENCE [LARGE SCALE GENOMIC DNA]</scope>
    <source>
        <strain evidence="10">W35</strain>
    </source>
</reference>
<feature type="transmembrane region" description="Helical" evidence="8">
    <location>
        <begin position="142"/>
        <end position="165"/>
    </location>
</feature>
<name>A0A480AVZ0_9BURK</name>
<evidence type="ECO:0000256" key="2">
    <source>
        <dbReference type="ARBA" id="ARBA00010735"/>
    </source>
</evidence>
<feature type="transmembrane region" description="Helical" evidence="8">
    <location>
        <begin position="172"/>
        <end position="190"/>
    </location>
</feature>
<feature type="transmembrane region" description="Helical" evidence="8">
    <location>
        <begin position="50"/>
        <end position="73"/>
    </location>
</feature>
<dbReference type="GO" id="GO:0005886">
    <property type="term" value="C:plasma membrane"/>
    <property type="evidence" value="ECO:0007669"/>
    <property type="project" value="UniProtKB-SubCell"/>
</dbReference>
<dbReference type="AlphaFoldDB" id="A0A480AVZ0"/>
<comment type="subcellular location">
    <subcellularLocation>
        <location evidence="1">Cell membrane</location>
        <topology evidence="1">Multi-pass membrane protein</topology>
    </subcellularLocation>
</comment>
<protein>
    <submittedName>
        <fullName evidence="9">AzlC family protein</fullName>
    </submittedName>
</protein>
<evidence type="ECO:0000256" key="8">
    <source>
        <dbReference type="SAM" id="Phobius"/>
    </source>
</evidence>
<evidence type="ECO:0000256" key="5">
    <source>
        <dbReference type="ARBA" id="ARBA00022692"/>
    </source>
</evidence>
<evidence type="ECO:0000256" key="1">
    <source>
        <dbReference type="ARBA" id="ARBA00004651"/>
    </source>
</evidence>
<dbReference type="PANTHER" id="PTHR34979">
    <property type="entry name" value="INNER MEMBRANE PROTEIN YGAZ"/>
    <property type="match status" value="1"/>
</dbReference>
<gene>
    <name evidence="9" type="ORF">AQPW35_30360</name>
</gene>
<evidence type="ECO:0000313" key="9">
    <source>
        <dbReference type="EMBL" id="GCL63955.1"/>
    </source>
</evidence>
<accession>A0A480AVZ0</accession>
<feature type="transmembrane region" description="Helical" evidence="8">
    <location>
        <begin position="79"/>
        <end position="99"/>
    </location>
</feature>
<dbReference type="Pfam" id="PF03591">
    <property type="entry name" value="AzlC"/>
    <property type="match status" value="1"/>
</dbReference>
<keyword evidence="4" id="KW-1003">Cell membrane</keyword>
<evidence type="ECO:0000256" key="7">
    <source>
        <dbReference type="ARBA" id="ARBA00023136"/>
    </source>
</evidence>
<keyword evidence="10" id="KW-1185">Reference proteome</keyword>